<accession>A0A3Q0KTR3</accession>
<feature type="compositionally biased region" description="Low complexity" evidence="2">
    <location>
        <begin position="611"/>
        <end position="620"/>
    </location>
</feature>
<dbReference type="Proteomes" id="UP000008854">
    <property type="component" value="Unassembled WGS sequence"/>
</dbReference>
<dbReference type="SMART" id="SM00324">
    <property type="entry name" value="RhoGAP"/>
    <property type="match status" value="1"/>
</dbReference>
<reference evidence="5" key="2">
    <citation type="submission" date="2018-12" db="UniProtKB">
        <authorList>
            <consortium name="WormBaseParasite"/>
        </authorList>
    </citation>
    <scope>IDENTIFICATION</scope>
    <source>
        <strain evidence="5">Puerto Rican</strain>
    </source>
</reference>
<feature type="compositionally biased region" description="Polar residues" evidence="2">
    <location>
        <begin position="499"/>
        <end position="513"/>
    </location>
</feature>
<feature type="compositionally biased region" description="Low complexity" evidence="2">
    <location>
        <begin position="965"/>
        <end position="980"/>
    </location>
</feature>
<organism evidence="4 5">
    <name type="scientific">Schistosoma mansoni</name>
    <name type="common">Blood fluke</name>
    <dbReference type="NCBI Taxonomy" id="6183"/>
    <lineage>
        <taxon>Eukaryota</taxon>
        <taxon>Metazoa</taxon>
        <taxon>Spiralia</taxon>
        <taxon>Lophotrochozoa</taxon>
        <taxon>Platyhelminthes</taxon>
        <taxon>Trematoda</taxon>
        <taxon>Digenea</taxon>
        <taxon>Strigeidida</taxon>
        <taxon>Schistosomatoidea</taxon>
        <taxon>Schistosomatidae</taxon>
        <taxon>Schistosoma</taxon>
    </lineage>
</organism>
<dbReference type="InParanoid" id="A0A3Q0KTR3"/>
<evidence type="ECO:0000256" key="2">
    <source>
        <dbReference type="SAM" id="MobiDB-lite"/>
    </source>
</evidence>
<sequence length="1738" mass="190367">MVDSALKVVVGDGEFVLDEPDVVSQYSRVISVSPSNSILSAGLKVGDLVTSIDRIPTSGLKLDELKSLINDSTSSGELKLKVIDNGGEICCSFPVEVGNKTICQTINKVTELSSDKSEHENLRIIHRQAYRSFPDTAKSQRNVNVKNSSLEKPSPQINYKPKHTSTCSPVIGSCESQLGAVARLAIDGGLTTDQLLQIGSSETNQLGHYLYQSSTSCNQKRLVPDPNYRFSHSRNTNFSTTHPTSPYPHVCRVSPRGTRRPVCYSSSQSVNLVRSPGTTAAHDQSHVPISPTHTAHCNPRLSQCTTSRDNLLTWHHLNSSRVSLAAQMTRVGGLVFATGSPNLVSENSDSNPVEKSIPSTKPYQSVSACTSPTNVKHTVSSHSQSSSFFSCSNVPSPTNTPSLSSTNVTYNIAATDIVRLGPGNIVTRAAAGSTVYSPSSLIRMHCSPQPYVGMGMTGSPYVPVVSTLTISNLNVPSPVLSDGDDSCLCTKPTINSEPNISTTYSDLETNRTPESVFPCSTSSPSPTKMSPSIVNRPGTKKSYVNPSMRSSAPVTSSQYISTSEGPVADSFLPHPKPLNLYNVPSSQIVRTVRHLRRIRHILGDSIGYTSSPTSASTSALADEDKDDSVSSPKVGQLRSHGYHSVESIRRSSLLCDCFPNQTTDVNDRKSVKILNSHTPSYPVTASIYWNDSEIEDSKKSLVWYNYQMMLSGQTLVLTRANDSSSQISNYHADLNDNPIHIHIPLSGESFVWYSASELPGIACTSLPSNWDPETGVIGVLHSSRLNLTCYLSFSDHQIASNIFGHHGPGKMSEESKKKHSTANSSQNSLPSHRLRSKFSSGRSSLGLAGPSGVTPLFKAVGTAAASVGMQLSEYVNFQGLLQSHKQATVSVSSPQESALSGNGDISKSNGDQTSSIQPCDPSNVTAQPSKTKELRFLPSLPRGRGRLHQALTRMKRAATASCDPTSRSSSSVTTRRFASSHGFGKNKSIPISSPLKSSTENMNSSNKLENVFNLPSHLQNNHNNSQLALLLATSVSPSPSLQTPCLTYLQLESNESVNSNINSSNLSDGPHEYSNKETGRYIDISVNQHSRREHKATNQLTVLVSETMDHDTNSDGITIQSTSIRSECTLFVQSKHPFIPLPIQLSNPLPLHKCPRSTLSPFVPFVVELCVTLIERYGLNCIGIYRLSGSKVAHDFITSELSRDITTIDVTSDKWNDLHAVCGVLKTFLRNLPDSLFPKVMYPDFLAACRLPQREKRLLSIQRLLSIMECYPCHPEYRAHRATLRYLVTHLARVSAREGVNKMTAYNLALVFAPNLVQPCEDSPELLMSDSKYKIMLVETVIKYHAWIFSPDLGLESGCSVPPDSTEDLTPEIDVNNKNNSTICDGSTIDSEDSTRQPGRLEGDVQPLVAELLTAAASLPPPPSDMDLETAEIPGPESDRPSDIIMSRPRFTSIPTSNWSSSVTSISRISSGGLLNELTTTADNLSTLQIKSDFSEDQTIVSDIEHKETEEHISIVTSSILRSLQTPSGFGTKLDNLRHLSQGCLEEYTSEARKLGVRVAESKRVLEDTVAQRLHAEQRLFEARIECSDSFVATSLKPQNDLSTELIVQSQNPNNISTSIYPTPSITAGTLRDVNVSESKDESSRRNETYFIQLKSFPYDYYYDYNSRLSTLINFIFRMYKKKHTDFQLSLYYKFMKVNLFILSNFAGDFFQIVSHLSFMTVICVKQISPFSFFCSFS</sequence>
<dbReference type="GO" id="GO:0005096">
    <property type="term" value="F:GTPase activator activity"/>
    <property type="evidence" value="ECO:0007669"/>
    <property type="project" value="UniProtKB-KW"/>
</dbReference>
<feature type="compositionally biased region" description="Low complexity" evidence="2">
    <location>
        <begin position="515"/>
        <end position="532"/>
    </location>
</feature>
<feature type="compositionally biased region" description="Low complexity" evidence="2">
    <location>
        <begin position="987"/>
        <end position="998"/>
    </location>
</feature>
<evidence type="ECO:0000313" key="5">
    <source>
        <dbReference type="WBParaSite" id="Smp_180150.1"/>
    </source>
</evidence>
<dbReference type="Gene3D" id="1.10.555.10">
    <property type="entry name" value="Rho GTPase activation protein"/>
    <property type="match status" value="1"/>
</dbReference>
<feature type="region of interest" description="Disordered" evidence="2">
    <location>
        <begin position="1417"/>
        <end position="1445"/>
    </location>
</feature>
<dbReference type="SUPFAM" id="SSF50156">
    <property type="entry name" value="PDZ domain-like"/>
    <property type="match status" value="1"/>
</dbReference>
<dbReference type="InterPro" id="IPR000198">
    <property type="entry name" value="RhoGAP_dom"/>
</dbReference>
<proteinExistence type="predicted"/>
<dbReference type="Pfam" id="PF00620">
    <property type="entry name" value="RhoGAP"/>
    <property type="match status" value="1"/>
</dbReference>
<feature type="compositionally biased region" description="Polar residues" evidence="2">
    <location>
        <begin position="821"/>
        <end position="830"/>
    </location>
</feature>
<dbReference type="STRING" id="6183.A0A3Q0KTR3"/>
<evidence type="ECO:0000259" key="3">
    <source>
        <dbReference type="PROSITE" id="PS50238"/>
    </source>
</evidence>
<dbReference type="PANTHER" id="PTHR23176:SF133">
    <property type="entry name" value="GTPASE-ACTIVATING PROTEIN PAC-1"/>
    <property type="match status" value="1"/>
</dbReference>
<feature type="region of interest" description="Disordered" evidence="2">
    <location>
        <begin position="345"/>
        <end position="365"/>
    </location>
</feature>
<keyword evidence="1" id="KW-0343">GTPase activation</keyword>
<feature type="region of interest" description="Disordered" evidence="2">
    <location>
        <begin position="1360"/>
        <end position="1401"/>
    </location>
</feature>
<feature type="region of interest" description="Disordered" evidence="2">
    <location>
        <begin position="611"/>
        <end position="636"/>
    </location>
</feature>
<feature type="region of interest" description="Disordered" evidence="2">
    <location>
        <begin position="891"/>
        <end position="931"/>
    </location>
</feature>
<feature type="compositionally biased region" description="Polar residues" evidence="2">
    <location>
        <begin position="542"/>
        <end position="554"/>
    </location>
</feature>
<dbReference type="InterPro" id="IPR050729">
    <property type="entry name" value="Rho-GAP"/>
</dbReference>
<feature type="region of interest" description="Disordered" evidence="2">
    <location>
        <begin position="804"/>
        <end position="843"/>
    </location>
</feature>
<dbReference type="GO" id="GO:0007165">
    <property type="term" value="P:signal transduction"/>
    <property type="evidence" value="ECO:0007669"/>
    <property type="project" value="InterPro"/>
</dbReference>
<dbReference type="GO" id="GO:0005737">
    <property type="term" value="C:cytoplasm"/>
    <property type="evidence" value="ECO:0007669"/>
    <property type="project" value="TreeGrafter"/>
</dbReference>
<evidence type="ECO:0000256" key="1">
    <source>
        <dbReference type="ARBA" id="ARBA00022468"/>
    </source>
</evidence>
<dbReference type="SUPFAM" id="SSF48350">
    <property type="entry name" value="GTPase activation domain, GAP"/>
    <property type="match status" value="1"/>
</dbReference>
<evidence type="ECO:0000313" key="4">
    <source>
        <dbReference type="Proteomes" id="UP000008854"/>
    </source>
</evidence>
<name>A0A3Q0KTR3_SCHMA</name>
<dbReference type="PANTHER" id="PTHR23176">
    <property type="entry name" value="RHO/RAC/CDC GTPASE-ACTIVATING PROTEIN"/>
    <property type="match status" value="1"/>
</dbReference>
<dbReference type="InterPro" id="IPR008936">
    <property type="entry name" value="Rho_GTPase_activation_prot"/>
</dbReference>
<feature type="region of interest" description="Disordered" evidence="2">
    <location>
        <begin position="955"/>
        <end position="1002"/>
    </location>
</feature>
<feature type="compositionally biased region" description="Polar residues" evidence="2">
    <location>
        <begin position="1376"/>
        <end position="1389"/>
    </location>
</feature>
<dbReference type="InterPro" id="IPR036034">
    <property type="entry name" value="PDZ_sf"/>
</dbReference>
<dbReference type="PROSITE" id="PS50238">
    <property type="entry name" value="RHOGAP"/>
    <property type="match status" value="1"/>
</dbReference>
<dbReference type="AlphaFoldDB" id="A0A3Q0KTR3"/>
<feature type="domain" description="Rho-GAP" evidence="3">
    <location>
        <begin position="1157"/>
        <end position="1349"/>
    </location>
</feature>
<protein>
    <submittedName>
        <fullName evidence="5">DNA-directed RNA polymerase, putative</fullName>
    </submittedName>
</protein>
<feature type="compositionally biased region" description="Polar residues" evidence="2">
    <location>
        <begin position="891"/>
        <end position="929"/>
    </location>
</feature>
<keyword evidence="4" id="KW-1185">Reference proteome</keyword>
<feature type="region of interest" description="Disordered" evidence="2">
    <location>
        <begin position="499"/>
        <end position="554"/>
    </location>
</feature>
<dbReference type="WBParaSite" id="Smp_180150.1">
    <property type="protein sequence ID" value="Smp_180150.1"/>
    <property type="gene ID" value="Smp_180150"/>
</dbReference>
<reference evidence="4" key="1">
    <citation type="journal article" date="2012" name="PLoS Negl. Trop. Dis.">
        <title>A systematically improved high quality genome and transcriptome of the human blood fluke Schistosoma mansoni.</title>
        <authorList>
            <person name="Protasio A.V."/>
            <person name="Tsai I.J."/>
            <person name="Babbage A."/>
            <person name="Nichol S."/>
            <person name="Hunt M."/>
            <person name="Aslett M.A."/>
            <person name="De Silva N."/>
            <person name="Velarde G.S."/>
            <person name="Anderson T.J."/>
            <person name="Clark R.C."/>
            <person name="Davidson C."/>
            <person name="Dillon G.P."/>
            <person name="Holroyd N.E."/>
            <person name="LoVerde P.T."/>
            <person name="Lloyd C."/>
            <person name="McQuillan J."/>
            <person name="Oliveira G."/>
            <person name="Otto T.D."/>
            <person name="Parker-Manuel S.J."/>
            <person name="Quail M.A."/>
            <person name="Wilson R.A."/>
            <person name="Zerlotini A."/>
            <person name="Dunne D.W."/>
            <person name="Berriman M."/>
        </authorList>
    </citation>
    <scope>NUCLEOTIDE SEQUENCE [LARGE SCALE GENOMIC DNA]</scope>
    <source>
        <strain evidence="4">Puerto Rican</strain>
    </source>
</reference>